<dbReference type="AlphaFoldDB" id="A0A6C0BVY9"/>
<sequence length="177" mass="19761">MLDIFADISKFSRISDYLPILNGAILAEILIISTLFYTTIFKSSQLERWYTRYGLSAVIVDILILVIGIIIARALYSRIFGEKFNIIWFVLLVLGIQIIHDVLFYFLFAAVPVGTNKMLDLFKDYAKEVKGGAILGDSIMIAIATLAASLFAGGSLNTNIIMIVVLTYVLPYILHTK</sequence>
<keyword evidence="1" id="KW-0812">Transmembrane</keyword>
<accession>A0A6C0BVY9</accession>
<evidence type="ECO:0000313" key="2">
    <source>
        <dbReference type="EMBL" id="QHS95699.1"/>
    </source>
</evidence>
<name>A0A6C0BVY9_9ZZZZ</name>
<feature type="transmembrane region" description="Helical" evidence="1">
    <location>
        <begin position="132"/>
        <end position="152"/>
    </location>
</feature>
<reference evidence="2" key="1">
    <citation type="journal article" date="2020" name="Nature">
        <title>Giant virus diversity and host interactions through global metagenomics.</title>
        <authorList>
            <person name="Schulz F."/>
            <person name="Roux S."/>
            <person name="Paez-Espino D."/>
            <person name="Jungbluth S."/>
            <person name="Walsh D.A."/>
            <person name="Denef V.J."/>
            <person name="McMahon K.D."/>
            <person name="Konstantinidis K.T."/>
            <person name="Eloe-Fadrosh E.A."/>
            <person name="Kyrpides N.C."/>
            <person name="Woyke T."/>
        </authorList>
    </citation>
    <scope>NUCLEOTIDE SEQUENCE</scope>
    <source>
        <strain evidence="2">GVMAG-M-3300018868-6</strain>
    </source>
</reference>
<keyword evidence="1" id="KW-0472">Membrane</keyword>
<keyword evidence="1" id="KW-1133">Transmembrane helix</keyword>
<protein>
    <submittedName>
        <fullName evidence="2">Uncharacterized protein</fullName>
    </submittedName>
</protein>
<dbReference type="EMBL" id="MN739255">
    <property type="protein sequence ID" value="QHS95699.1"/>
    <property type="molecule type" value="Genomic_DNA"/>
</dbReference>
<feature type="transmembrane region" description="Helical" evidence="1">
    <location>
        <begin position="20"/>
        <end position="41"/>
    </location>
</feature>
<organism evidence="2">
    <name type="scientific">viral metagenome</name>
    <dbReference type="NCBI Taxonomy" id="1070528"/>
    <lineage>
        <taxon>unclassified sequences</taxon>
        <taxon>metagenomes</taxon>
        <taxon>organismal metagenomes</taxon>
    </lineage>
</organism>
<feature type="transmembrane region" description="Helical" evidence="1">
    <location>
        <begin position="53"/>
        <end position="74"/>
    </location>
</feature>
<proteinExistence type="predicted"/>
<evidence type="ECO:0000256" key="1">
    <source>
        <dbReference type="SAM" id="Phobius"/>
    </source>
</evidence>
<feature type="transmembrane region" description="Helical" evidence="1">
    <location>
        <begin position="158"/>
        <end position="174"/>
    </location>
</feature>
<feature type="transmembrane region" description="Helical" evidence="1">
    <location>
        <begin position="86"/>
        <end position="111"/>
    </location>
</feature>